<dbReference type="GO" id="GO:0005634">
    <property type="term" value="C:nucleus"/>
    <property type="evidence" value="ECO:0007669"/>
    <property type="project" value="TreeGrafter"/>
</dbReference>
<evidence type="ECO:0000256" key="6">
    <source>
        <dbReference type="ARBA" id="ARBA00022840"/>
    </source>
</evidence>
<feature type="binding site" evidence="7">
    <location>
        <position position="105"/>
    </location>
    <ligand>
        <name>ATP</name>
        <dbReference type="ChEBI" id="CHEBI:30616"/>
    </ligand>
</feature>
<dbReference type="FunFam" id="1.10.510.10:FF:000624">
    <property type="entry name" value="Mitogen-activated protein kinase"/>
    <property type="match status" value="1"/>
</dbReference>
<dbReference type="SMART" id="SM00220">
    <property type="entry name" value="S_TKc"/>
    <property type="match status" value="1"/>
</dbReference>
<dbReference type="Proteomes" id="UP000055048">
    <property type="component" value="Unassembled WGS sequence"/>
</dbReference>
<reference evidence="9 10" key="1">
    <citation type="submission" date="2015-01" db="EMBL/GenBank/DDBJ databases">
        <title>Evolution of Trichinella species and genotypes.</title>
        <authorList>
            <person name="Korhonen P.K."/>
            <person name="Edoardo P."/>
            <person name="Giuseppe L.R."/>
            <person name="Gasser R.B."/>
        </authorList>
    </citation>
    <scope>NUCLEOTIDE SEQUENCE [LARGE SCALE GENOMIC DNA]</scope>
    <source>
        <strain evidence="9">ISS417</strain>
    </source>
</reference>
<feature type="non-terminal residue" evidence="9">
    <location>
        <position position="421"/>
    </location>
</feature>
<name>A0A0V0UIB0_9BILA</name>
<keyword evidence="10" id="KW-1185">Reference proteome</keyword>
<dbReference type="PROSITE" id="PS00107">
    <property type="entry name" value="PROTEIN_KINASE_ATP"/>
    <property type="match status" value="1"/>
</dbReference>
<dbReference type="InterPro" id="IPR050591">
    <property type="entry name" value="GSK-3"/>
</dbReference>
<dbReference type="InterPro" id="IPR000719">
    <property type="entry name" value="Prot_kinase_dom"/>
</dbReference>
<evidence type="ECO:0000256" key="7">
    <source>
        <dbReference type="PROSITE-ProRule" id="PRU10141"/>
    </source>
</evidence>
<evidence type="ECO:0000313" key="9">
    <source>
        <dbReference type="EMBL" id="KRX50824.1"/>
    </source>
</evidence>
<comment type="similarity">
    <text evidence="1">Belongs to the protein kinase superfamily. CMGC Ser/Thr protein kinase family. GSK-3 subfamily.</text>
</comment>
<dbReference type="SUPFAM" id="SSF56112">
    <property type="entry name" value="Protein kinase-like (PK-like)"/>
    <property type="match status" value="1"/>
</dbReference>
<keyword evidence="4 7" id="KW-0547">Nucleotide-binding</keyword>
<dbReference type="InterPro" id="IPR017441">
    <property type="entry name" value="Protein_kinase_ATP_BS"/>
</dbReference>
<evidence type="ECO:0000259" key="8">
    <source>
        <dbReference type="PROSITE" id="PS50011"/>
    </source>
</evidence>
<sequence>MPYACKRSEKMYCKEILNGEKQVYHELLIFVQTYDKQINLTALYIIIMFPHSGVTFRVMAPPENNQGEDLPFLATFTNIEKLGKGSFGTVCSALIVETSETVAIKRVKQDASYKNRELDIIKRLKHQNIVTLKYFFFETTSAGILYLNLVMECFSDDLYKLIKRHEKTRQPIHMSYVKLFTYQILRALAYVHSFNIAHRDLKPENALVNGNTAVLKICDWGSAKVLEPNERSISYICSRHYRAPELCLGATSYTPSVDLWSVGCILCELLLGHPIFLGRSSRDQMIKVFQILDYPTSNDIMNMKVFVNLNDYRVRRLTTLRQMLPPNTPDNIINLISRLLKYSPNDRIKPLAACAHHVFDELRQPNFKLPSNYPLPPLFNFTEYDIMYFIKNLACSLSSMTLSFQSTRKMAHEPQVSHHQF</sequence>
<keyword evidence="5 9" id="KW-0418">Kinase</keyword>
<dbReference type="PANTHER" id="PTHR24057:SF18">
    <property type="entry name" value="SERINE_THREONINE-PROTEIN KINASE R03D7.5-RELATED"/>
    <property type="match status" value="1"/>
</dbReference>
<dbReference type="PANTHER" id="PTHR24057">
    <property type="entry name" value="GLYCOGEN SYNTHASE KINASE-3 ALPHA"/>
    <property type="match status" value="1"/>
</dbReference>
<dbReference type="CDD" id="cd14137">
    <property type="entry name" value="STKc_GSK3"/>
    <property type="match status" value="1"/>
</dbReference>
<keyword evidence="2" id="KW-0723">Serine/threonine-protein kinase</keyword>
<dbReference type="PROSITE" id="PS50011">
    <property type="entry name" value="PROTEIN_KINASE_DOM"/>
    <property type="match status" value="1"/>
</dbReference>
<dbReference type="GO" id="GO:0030154">
    <property type="term" value="P:cell differentiation"/>
    <property type="evidence" value="ECO:0007669"/>
    <property type="project" value="TreeGrafter"/>
</dbReference>
<dbReference type="GO" id="GO:0007165">
    <property type="term" value="P:signal transduction"/>
    <property type="evidence" value="ECO:0007669"/>
    <property type="project" value="TreeGrafter"/>
</dbReference>
<dbReference type="GO" id="GO:0004674">
    <property type="term" value="F:protein serine/threonine kinase activity"/>
    <property type="evidence" value="ECO:0007669"/>
    <property type="project" value="UniProtKB-KW"/>
</dbReference>
<evidence type="ECO:0000256" key="3">
    <source>
        <dbReference type="ARBA" id="ARBA00022679"/>
    </source>
</evidence>
<feature type="domain" description="Protein kinase" evidence="8">
    <location>
        <begin position="76"/>
        <end position="359"/>
    </location>
</feature>
<keyword evidence="3" id="KW-0808">Transferase</keyword>
<dbReference type="EMBL" id="JYDJ01000003">
    <property type="protein sequence ID" value="KRX50824.1"/>
    <property type="molecule type" value="Genomic_DNA"/>
</dbReference>
<evidence type="ECO:0000313" key="10">
    <source>
        <dbReference type="Proteomes" id="UP000055048"/>
    </source>
</evidence>
<dbReference type="STRING" id="144512.A0A0V0UIB0"/>
<dbReference type="GO" id="GO:0005524">
    <property type="term" value="F:ATP binding"/>
    <property type="evidence" value="ECO:0007669"/>
    <property type="project" value="UniProtKB-UniRule"/>
</dbReference>
<organism evidence="9 10">
    <name type="scientific">Trichinella murrelli</name>
    <dbReference type="NCBI Taxonomy" id="144512"/>
    <lineage>
        <taxon>Eukaryota</taxon>
        <taxon>Metazoa</taxon>
        <taxon>Ecdysozoa</taxon>
        <taxon>Nematoda</taxon>
        <taxon>Enoplea</taxon>
        <taxon>Dorylaimia</taxon>
        <taxon>Trichinellida</taxon>
        <taxon>Trichinellidae</taxon>
        <taxon>Trichinella</taxon>
    </lineage>
</organism>
<keyword evidence="6 7" id="KW-0067">ATP-binding</keyword>
<dbReference type="InterPro" id="IPR011009">
    <property type="entry name" value="Kinase-like_dom_sf"/>
</dbReference>
<dbReference type="Gene3D" id="1.10.510.10">
    <property type="entry name" value="Transferase(Phosphotransferase) domain 1"/>
    <property type="match status" value="1"/>
</dbReference>
<dbReference type="InterPro" id="IPR039192">
    <property type="entry name" value="STKc_GSK3"/>
</dbReference>
<gene>
    <name evidence="9" type="primary">GSK3B</name>
    <name evidence="9" type="ORF">T05_11657</name>
</gene>
<evidence type="ECO:0000256" key="1">
    <source>
        <dbReference type="ARBA" id="ARBA00005527"/>
    </source>
</evidence>
<dbReference type="Pfam" id="PF00069">
    <property type="entry name" value="Pkinase"/>
    <property type="match status" value="1"/>
</dbReference>
<dbReference type="Gene3D" id="3.30.200.20">
    <property type="entry name" value="Phosphorylase Kinase, domain 1"/>
    <property type="match status" value="1"/>
</dbReference>
<protein>
    <submittedName>
        <fullName evidence="9">Glycogen synthase kinase-3 beta</fullName>
    </submittedName>
</protein>
<evidence type="ECO:0000256" key="5">
    <source>
        <dbReference type="ARBA" id="ARBA00022777"/>
    </source>
</evidence>
<proteinExistence type="inferred from homology"/>
<dbReference type="GO" id="GO:0005829">
    <property type="term" value="C:cytosol"/>
    <property type="evidence" value="ECO:0007669"/>
    <property type="project" value="TreeGrafter"/>
</dbReference>
<dbReference type="GO" id="GO:0032436">
    <property type="term" value="P:positive regulation of proteasomal ubiquitin-dependent protein catabolic process"/>
    <property type="evidence" value="ECO:0007669"/>
    <property type="project" value="TreeGrafter"/>
</dbReference>
<dbReference type="AlphaFoldDB" id="A0A0V0UIB0"/>
<dbReference type="GO" id="GO:0070507">
    <property type="term" value="P:regulation of microtubule cytoskeleton organization"/>
    <property type="evidence" value="ECO:0007669"/>
    <property type="project" value="TreeGrafter"/>
</dbReference>
<evidence type="ECO:0000256" key="4">
    <source>
        <dbReference type="ARBA" id="ARBA00022741"/>
    </source>
</evidence>
<dbReference type="OrthoDB" id="272141at2759"/>
<comment type="caution">
    <text evidence="9">The sequence shown here is derived from an EMBL/GenBank/DDBJ whole genome shotgun (WGS) entry which is preliminary data.</text>
</comment>
<evidence type="ECO:0000256" key="2">
    <source>
        <dbReference type="ARBA" id="ARBA00022527"/>
    </source>
</evidence>
<accession>A0A0V0UIB0</accession>
<dbReference type="GO" id="GO:0090090">
    <property type="term" value="P:negative regulation of canonical Wnt signaling pathway"/>
    <property type="evidence" value="ECO:0007669"/>
    <property type="project" value="TreeGrafter"/>
</dbReference>
<dbReference type="GO" id="GO:0030424">
    <property type="term" value="C:axon"/>
    <property type="evidence" value="ECO:0007669"/>
    <property type="project" value="TreeGrafter"/>
</dbReference>